<organism evidence="2 3">
    <name type="scientific">Prorocentrum cordatum</name>
    <dbReference type="NCBI Taxonomy" id="2364126"/>
    <lineage>
        <taxon>Eukaryota</taxon>
        <taxon>Sar</taxon>
        <taxon>Alveolata</taxon>
        <taxon>Dinophyceae</taxon>
        <taxon>Prorocentrales</taxon>
        <taxon>Prorocentraceae</taxon>
        <taxon>Prorocentrum</taxon>
    </lineage>
</organism>
<sequence length="417" mass="45317">MVQGMAKAKPRLGSVFAGGSDDEGPEYVGSAAWFSFPELGEDAHSSPARSPQRLVGVEAVAGPAYAQPSDEAICEFMTKWNLDERCERSLRSLSPRQQHEIMANFAPSENSKNTSAKFLLWLSPRLQQVEGRPPVTPDELRHFADKWGLDMRSRRILEELPPVVQCQVLTSFQPPPGTENVDAKLLSFARLQVYRAAARGRRRKGAVVPQERGRPPAPGGAEEAEREASPFVVHRDTGSPEPPRRGRAAPAGRRGPCLAPPPGTLVAPGPQGPQGVWWPQNLPQASWSAGAPPPAAERLWRGERAEDALPWAPPRGPPQLAPALLPPPPQWLAGPPALPQALPQTLAAPPAAPPPCFPNETVRAFVEHWGLDEKCVQSLLQLPAPQQQAVMSGFNPSKKTSNVNKTRWPSPVARRKM</sequence>
<dbReference type="Proteomes" id="UP001189429">
    <property type="component" value="Unassembled WGS sequence"/>
</dbReference>
<feature type="region of interest" description="Disordered" evidence="1">
    <location>
        <begin position="199"/>
        <end position="256"/>
    </location>
</feature>
<reference evidence="2" key="1">
    <citation type="submission" date="2023-10" db="EMBL/GenBank/DDBJ databases">
        <authorList>
            <person name="Chen Y."/>
            <person name="Shah S."/>
            <person name="Dougan E. K."/>
            <person name="Thang M."/>
            <person name="Chan C."/>
        </authorList>
    </citation>
    <scope>NUCLEOTIDE SEQUENCE [LARGE SCALE GENOMIC DNA]</scope>
</reference>
<name>A0ABN9YF98_9DINO</name>
<evidence type="ECO:0000256" key="1">
    <source>
        <dbReference type="SAM" id="MobiDB-lite"/>
    </source>
</evidence>
<feature type="compositionally biased region" description="Basic and acidic residues" evidence="1">
    <location>
        <begin position="233"/>
        <end position="244"/>
    </location>
</feature>
<protein>
    <submittedName>
        <fullName evidence="2">Uncharacterized protein</fullName>
    </submittedName>
</protein>
<accession>A0ABN9YF98</accession>
<dbReference type="EMBL" id="CAUYUJ010022581">
    <property type="protein sequence ID" value="CAK0911451.1"/>
    <property type="molecule type" value="Genomic_DNA"/>
</dbReference>
<evidence type="ECO:0000313" key="3">
    <source>
        <dbReference type="Proteomes" id="UP001189429"/>
    </source>
</evidence>
<gene>
    <name evidence="2" type="ORF">PCOR1329_LOCUS85320</name>
</gene>
<proteinExistence type="predicted"/>
<feature type="region of interest" description="Disordered" evidence="1">
    <location>
        <begin position="392"/>
        <end position="417"/>
    </location>
</feature>
<feature type="region of interest" description="Disordered" evidence="1">
    <location>
        <begin position="1"/>
        <end position="20"/>
    </location>
</feature>
<keyword evidence="3" id="KW-1185">Reference proteome</keyword>
<comment type="caution">
    <text evidence="2">The sequence shown here is derived from an EMBL/GenBank/DDBJ whole genome shotgun (WGS) entry which is preliminary data.</text>
</comment>
<feature type="compositionally biased region" description="Polar residues" evidence="1">
    <location>
        <begin position="394"/>
        <end position="407"/>
    </location>
</feature>
<evidence type="ECO:0000313" key="2">
    <source>
        <dbReference type="EMBL" id="CAK0911451.1"/>
    </source>
</evidence>